<dbReference type="PANTHER" id="PTHR43918">
    <property type="entry name" value="ACETYLCHOLINESTERASE"/>
    <property type="match status" value="1"/>
</dbReference>
<dbReference type="AlphaFoldDB" id="A0A8H6E381"/>
<comment type="caution">
    <text evidence="4">The sequence shown here is derived from an EMBL/GenBank/DDBJ whole genome shotgun (WGS) entry which is preliminary data.</text>
</comment>
<protein>
    <recommendedName>
        <fullName evidence="3">Carboxylesterase type B domain-containing protein</fullName>
    </recommendedName>
</protein>
<dbReference type="SUPFAM" id="SSF53474">
    <property type="entry name" value="alpha/beta-Hydrolases"/>
    <property type="match status" value="1"/>
</dbReference>
<comment type="similarity">
    <text evidence="1">Belongs to the type-B carboxylesterase/lipase family.</text>
</comment>
<evidence type="ECO:0000313" key="5">
    <source>
        <dbReference type="Proteomes" id="UP000541154"/>
    </source>
</evidence>
<sequence length="171" mass="18596">MKTYMFLVATAHGAAPAPTVTIASPAATIVGLAGEVEQFPDIPFAKPPVGNLHFKPPVPLTEPYGVYEATKNKNICSQFIANTTDANSLLPQFIATLINSPIFQKPVLAASKDCLCLNIHSAETKHNTQWQGWYFFASQQLNLRISGGSHSNLWPPNKTQALKSELFGLDM</sequence>
<dbReference type="Gene3D" id="3.40.50.1820">
    <property type="entry name" value="alpha/beta hydrolase"/>
    <property type="match status" value="1"/>
</dbReference>
<dbReference type="Proteomes" id="UP000541154">
    <property type="component" value="Unassembled WGS sequence"/>
</dbReference>
<dbReference type="GO" id="GO:0005886">
    <property type="term" value="C:plasma membrane"/>
    <property type="evidence" value="ECO:0007669"/>
    <property type="project" value="TreeGrafter"/>
</dbReference>
<dbReference type="Pfam" id="PF00135">
    <property type="entry name" value="COesterase"/>
    <property type="match status" value="1"/>
</dbReference>
<evidence type="ECO:0000313" key="4">
    <source>
        <dbReference type="EMBL" id="KAF5857747.1"/>
    </source>
</evidence>
<keyword evidence="2" id="KW-0378">Hydrolase</keyword>
<dbReference type="PANTHER" id="PTHR43918:SF4">
    <property type="entry name" value="CARBOXYLIC ESTER HYDROLASE"/>
    <property type="match status" value="1"/>
</dbReference>
<dbReference type="GO" id="GO:0006581">
    <property type="term" value="P:acetylcholine catabolic process"/>
    <property type="evidence" value="ECO:0007669"/>
    <property type="project" value="TreeGrafter"/>
</dbReference>
<dbReference type="InterPro" id="IPR029058">
    <property type="entry name" value="AB_hydrolase_fold"/>
</dbReference>
<reference evidence="4 5" key="1">
    <citation type="submission" date="2019-04" db="EMBL/GenBank/DDBJ databases">
        <title>Aspergillus burnettii sp. nov., novel species from soil in southeast Queensland.</title>
        <authorList>
            <person name="Gilchrist C.L.M."/>
            <person name="Pitt J.I."/>
            <person name="Lange L."/>
            <person name="Lacey H.J."/>
            <person name="Vuong D."/>
            <person name="Midgley D.J."/>
            <person name="Greenfield P."/>
            <person name="Bradbury M."/>
            <person name="Lacey E."/>
            <person name="Busk P.K."/>
            <person name="Pilgaard B."/>
            <person name="Chooi Y.H."/>
            <person name="Piggott A.M."/>
        </authorList>
    </citation>
    <scope>NUCLEOTIDE SEQUENCE [LARGE SCALE GENOMIC DNA]</scope>
    <source>
        <strain evidence="4 5">FRR 5400</strain>
    </source>
</reference>
<dbReference type="InterPro" id="IPR002018">
    <property type="entry name" value="CarbesteraseB"/>
</dbReference>
<gene>
    <name evidence="4" type="ORF">ETB97_005382</name>
</gene>
<dbReference type="GO" id="GO:0019695">
    <property type="term" value="P:choline metabolic process"/>
    <property type="evidence" value="ECO:0007669"/>
    <property type="project" value="TreeGrafter"/>
</dbReference>
<dbReference type="EMBL" id="SPNV01000240">
    <property type="protein sequence ID" value="KAF5857747.1"/>
    <property type="molecule type" value="Genomic_DNA"/>
</dbReference>
<keyword evidence="5" id="KW-1185">Reference proteome</keyword>
<proteinExistence type="inferred from homology"/>
<name>A0A8H6E381_PETAA</name>
<evidence type="ECO:0000256" key="1">
    <source>
        <dbReference type="ARBA" id="ARBA00005964"/>
    </source>
</evidence>
<accession>A0A8H6E381</accession>
<organism evidence="4 5">
    <name type="scientific">Petromyces alliaceus</name>
    <name type="common">Aspergillus alliaceus</name>
    <dbReference type="NCBI Taxonomy" id="209559"/>
    <lineage>
        <taxon>Eukaryota</taxon>
        <taxon>Fungi</taxon>
        <taxon>Dikarya</taxon>
        <taxon>Ascomycota</taxon>
        <taxon>Pezizomycotina</taxon>
        <taxon>Eurotiomycetes</taxon>
        <taxon>Eurotiomycetidae</taxon>
        <taxon>Eurotiales</taxon>
        <taxon>Aspergillaceae</taxon>
        <taxon>Aspergillus</taxon>
        <taxon>Aspergillus subgen. Circumdati</taxon>
    </lineage>
</organism>
<dbReference type="InterPro" id="IPR050654">
    <property type="entry name" value="AChE-related_enzymes"/>
</dbReference>
<dbReference type="GO" id="GO:0003990">
    <property type="term" value="F:acetylcholinesterase activity"/>
    <property type="evidence" value="ECO:0007669"/>
    <property type="project" value="TreeGrafter"/>
</dbReference>
<evidence type="ECO:0000259" key="3">
    <source>
        <dbReference type="Pfam" id="PF00135"/>
    </source>
</evidence>
<feature type="domain" description="Carboxylesterase type B" evidence="3">
    <location>
        <begin position="35"/>
        <end position="126"/>
    </location>
</feature>
<evidence type="ECO:0000256" key="2">
    <source>
        <dbReference type="ARBA" id="ARBA00022801"/>
    </source>
</evidence>